<evidence type="ECO:0000313" key="4">
    <source>
        <dbReference type="EMBL" id="GAA2092242.1"/>
    </source>
</evidence>
<dbReference type="InterPro" id="IPR050639">
    <property type="entry name" value="SSR_resolvase"/>
</dbReference>
<protein>
    <submittedName>
        <fullName evidence="4">Recombinase family protein</fullName>
    </submittedName>
</protein>
<evidence type="ECO:0000313" key="5">
    <source>
        <dbReference type="Proteomes" id="UP001500897"/>
    </source>
</evidence>
<dbReference type="SUPFAM" id="SSF53041">
    <property type="entry name" value="Resolvase-like"/>
    <property type="match status" value="1"/>
</dbReference>
<keyword evidence="5" id="KW-1185">Reference proteome</keyword>
<feature type="domain" description="Resolvase/invertase-type recombinase catalytic" evidence="3">
    <location>
        <begin position="14"/>
        <end position="163"/>
    </location>
</feature>
<comment type="caution">
    <text evidence="4">The sequence shown here is derived from an EMBL/GenBank/DDBJ whole genome shotgun (WGS) entry which is preliminary data.</text>
</comment>
<proteinExistence type="predicted"/>
<evidence type="ECO:0000256" key="1">
    <source>
        <dbReference type="ARBA" id="ARBA00023125"/>
    </source>
</evidence>
<dbReference type="InterPro" id="IPR006119">
    <property type="entry name" value="Resolv_N"/>
</dbReference>
<dbReference type="EMBL" id="BAAANS010000009">
    <property type="protein sequence ID" value="GAA2092242.1"/>
    <property type="molecule type" value="Genomic_DNA"/>
</dbReference>
<name>A0ABP5I3R8_9ACTN</name>
<evidence type="ECO:0000256" key="2">
    <source>
        <dbReference type="ARBA" id="ARBA00023172"/>
    </source>
</evidence>
<dbReference type="InterPro" id="IPR036162">
    <property type="entry name" value="Resolvase-like_N_sf"/>
</dbReference>
<organism evidence="4 5">
    <name type="scientific">Kitasatospora saccharophila</name>
    <dbReference type="NCBI Taxonomy" id="407973"/>
    <lineage>
        <taxon>Bacteria</taxon>
        <taxon>Bacillati</taxon>
        <taxon>Actinomycetota</taxon>
        <taxon>Actinomycetes</taxon>
        <taxon>Kitasatosporales</taxon>
        <taxon>Streptomycetaceae</taxon>
        <taxon>Kitasatospora</taxon>
    </lineage>
</organism>
<sequence length="528" mass="58075">MDPVTPYDGCGLCLVGVRRLSRMTGVTSSPERQRDEILRAVDAVGGHVIAWADDWEVSGATDPRTRDGFGPWLLGKMGPYDGIAGSMVDRIGRNAEDVLRTARENHELGRKLVTGDHLGLWDLDDPNQEMELGYKALGAQQEHRAIRTRNRQEVKRARAAGEPHNKPSYGYKYKRLAPTTKVVGAILDHGDEDLGSSDAAGEIRNVKDRILADQTGKITVATEAARLTRAKVLSPNDQLRVNYGQEPLGTPWSNKSLKRILCSLAALGYLMHKGQPVLGPDGTPVKIGPALWNRATHDALVAKTAPKRSVKRAPKGVYRQSGNITCGNCGYTLVVSGSRGSKGAVWNRSYACTAKFRGLPGAEDCKPSPSINMAKADAELEQWFLPRFGAAEFVETVYDPGTGKKDRIAEAEANRKRLRDDRAAGLYDEPADAQWYRQTYARMTEELKELHAEPDHPAGWRKIRTGRTVASEWAAATDEVVRRELLESFGVTAVLRPSTVAHRYVISADPDTNLMSDELLAMWEDVVA</sequence>
<accession>A0ABP5I3R8</accession>
<dbReference type="Pfam" id="PF00239">
    <property type="entry name" value="Resolvase"/>
    <property type="match status" value="1"/>
</dbReference>
<gene>
    <name evidence="4" type="ORF">GCM10009759_17760</name>
</gene>
<keyword evidence="1" id="KW-0238">DNA-binding</keyword>
<dbReference type="Proteomes" id="UP001500897">
    <property type="component" value="Unassembled WGS sequence"/>
</dbReference>
<dbReference type="PANTHER" id="PTHR30461:SF2">
    <property type="entry name" value="SERINE RECOMBINASE PINE-RELATED"/>
    <property type="match status" value="1"/>
</dbReference>
<dbReference type="Gene3D" id="3.40.50.1390">
    <property type="entry name" value="Resolvase, N-terminal catalytic domain"/>
    <property type="match status" value="1"/>
</dbReference>
<dbReference type="CDD" id="cd00338">
    <property type="entry name" value="Ser_Recombinase"/>
    <property type="match status" value="1"/>
</dbReference>
<dbReference type="RefSeq" id="WP_344551378.1">
    <property type="nucleotide sequence ID" value="NZ_BAAANS010000009.1"/>
</dbReference>
<dbReference type="PANTHER" id="PTHR30461">
    <property type="entry name" value="DNA-INVERTASE FROM LAMBDOID PROPHAGE"/>
    <property type="match status" value="1"/>
</dbReference>
<dbReference type="SMART" id="SM00857">
    <property type="entry name" value="Resolvase"/>
    <property type="match status" value="1"/>
</dbReference>
<reference evidence="5" key="1">
    <citation type="journal article" date="2019" name="Int. J. Syst. Evol. Microbiol.">
        <title>The Global Catalogue of Microorganisms (GCM) 10K type strain sequencing project: providing services to taxonomists for standard genome sequencing and annotation.</title>
        <authorList>
            <consortium name="The Broad Institute Genomics Platform"/>
            <consortium name="The Broad Institute Genome Sequencing Center for Infectious Disease"/>
            <person name="Wu L."/>
            <person name="Ma J."/>
        </authorList>
    </citation>
    <scope>NUCLEOTIDE SEQUENCE [LARGE SCALE GENOMIC DNA]</scope>
    <source>
        <strain evidence="5">JCM 14559</strain>
    </source>
</reference>
<evidence type="ECO:0000259" key="3">
    <source>
        <dbReference type="SMART" id="SM00857"/>
    </source>
</evidence>
<keyword evidence="2" id="KW-0233">DNA recombination</keyword>